<sequence>MFRHFLVQKRLDSLSYYMGLWPSAS</sequence>
<reference evidence="1" key="1">
    <citation type="submission" date="2014-09" db="EMBL/GenBank/DDBJ databases">
        <authorList>
            <person name="Magalhaes I.L.F."/>
            <person name="Oliveira U."/>
            <person name="Santos F.R."/>
            <person name="Vidigal T.H.D.A."/>
            <person name="Brescovit A.D."/>
            <person name="Santos A.J."/>
        </authorList>
    </citation>
    <scope>NUCLEOTIDE SEQUENCE</scope>
    <source>
        <tissue evidence="1">Shoot tissue taken approximately 20 cm above the soil surface</tissue>
    </source>
</reference>
<proteinExistence type="predicted"/>
<accession>A0A0A9ANQ7</accession>
<name>A0A0A9ANQ7_ARUDO</name>
<evidence type="ECO:0000313" key="1">
    <source>
        <dbReference type="EMBL" id="JAD50550.1"/>
    </source>
</evidence>
<dbReference type="AlphaFoldDB" id="A0A0A9ANQ7"/>
<dbReference type="EMBL" id="GBRH01247345">
    <property type="protein sequence ID" value="JAD50550.1"/>
    <property type="molecule type" value="Transcribed_RNA"/>
</dbReference>
<organism evidence="1">
    <name type="scientific">Arundo donax</name>
    <name type="common">Giant reed</name>
    <name type="synonym">Donax arundinaceus</name>
    <dbReference type="NCBI Taxonomy" id="35708"/>
    <lineage>
        <taxon>Eukaryota</taxon>
        <taxon>Viridiplantae</taxon>
        <taxon>Streptophyta</taxon>
        <taxon>Embryophyta</taxon>
        <taxon>Tracheophyta</taxon>
        <taxon>Spermatophyta</taxon>
        <taxon>Magnoliopsida</taxon>
        <taxon>Liliopsida</taxon>
        <taxon>Poales</taxon>
        <taxon>Poaceae</taxon>
        <taxon>PACMAD clade</taxon>
        <taxon>Arundinoideae</taxon>
        <taxon>Arundineae</taxon>
        <taxon>Arundo</taxon>
    </lineage>
</organism>
<protein>
    <submittedName>
        <fullName evidence="1">Uncharacterized protein</fullName>
    </submittedName>
</protein>
<reference evidence="1" key="2">
    <citation type="journal article" date="2015" name="Data Brief">
        <title>Shoot transcriptome of the giant reed, Arundo donax.</title>
        <authorList>
            <person name="Barrero R.A."/>
            <person name="Guerrero F.D."/>
            <person name="Moolhuijzen P."/>
            <person name="Goolsby J.A."/>
            <person name="Tidwell J."/>
            <person name="Bellgard S.E."/>
            <person name="Bellgard M.I."/>
        </authorList>
    </citation>
    <scope>NUCLEOTIDE SEQUENCE</scope>
    <source>
        <tissue evidence="1">Shoot tissue taken approximately 20 cm above the soil surface</tissue>
    </source>
</reference>